<dbReference type="EMBL" id="HBGL01011935">
    <property type="protein sequence ID" value="CAD9303184.1"/>
    <property type="molecule type" value="Transcribed_RNA"/>
</dbReference>
<keyword evidence="5" id="KW-0812">Transmembrane</keyword>
<dbReference type="AlphaFoldDB" id="A0A7S1YIT2"/>
<proteinExistence type="predicted"/>
<dbReference type="InterPro" id="IPR011050">
    <property type="entry name" value="Pectin_lyase_fold/virulence"/>
</dbReference>
<dbReference type="Gene3D" id="2.160.20.10">
    <property type="entry name" value="Single-stranded right-handed beta-helix, Pectin lyase-like"/>
    <property type="match status" value="1"/>
</dbReference>
<name>A0A7S1YIT2_9EUKA</name>
<feature type="region of interest" description="Disordered" evidence="4">
    <location>
        <begin position="448"/>
        <end position="507"/>
    </location>
</feature>
<keyword evidence="1" id="KW-0479">Metal-binding</keyword>
<evidence type="ECO:0008006" key="7">
    <source>
        <dbReference type="Google" id="ProtNLM"/>
    </source>
</evidence>
<feature type="compositionally biased region" description="Polar residues" evidence="4">
    <location>
        <begin position="455"/>
        <end position="470"/>
    </location>
</feature>
<evidence type="ECO:0000256" key="5">
    <source>
        <dbReference type="SAM" id="Phobius"/>
    </source>
</evidence>
<keyword evidence="5" id="KW-0472">Membrane</keyword>
<accession>A0A7S1YIT2</accession>
<keyword evidence="5" id="KW-1133">Transmembrane helix</keyword>
<feature type="compositionally biased region" description="Low complexity" evidence="4">
    <location>
        <begin position="476"/>
        <end position="495"/>
    </location>
</feature>
<feature type="region of interest" description="Disordered" evidence="4">
    <location>
        <begin position="543"/>
        <end position="571"/>
    </location>
</feature>
<evidence type="ECO:0000313" key="6">
    <source>
        <dbReference type="EMBL" id="CAD9303184.1"/>
    </source>
</evidence>
<evidence type="ECO:0000256" key="1">
    <source>
        <dbReference type="ARBA" id="ARBA00022723"/>
    </source>
</evidence>
<keyword evidence="2" id="KW-0732">Signal</keyword>
<evidence type="ECO:0000256" key="2">
    <source>
        <dbReference type="ARBA" id="ARBA00022729"/>
    </source>
</evidence>
<dbReference type="InterPro" id="IPR012334">
    <property type="entry name" value="Pectin_lyas_fold"/>
</dbReference>
<organism evidence="6">
    <name type="scientific">Sexangularia sp. CB-2014</name>
    <dbReference type="NCBI Taxonomy" id="1486929"/>
    <lineage>
        <taxon>Eukaryota</taxon>
        <taxon>Amoebozoa</taxon>
        <taxon>Tubulinea</taxon>
        <taxon>Elardia</taxon>
        <taxon>Arcellinida</taxon>
        <taxon>Arcellinida incertae sedis</taxon>
        <taxon>Sexangularia</taxon>
    </lineage>
</organism>
<feature type="region of interest" description="Disordered" evidence="4">
    <location>
        <begin position="371"/>
        <end position="415"/>
    </location>
</feature>
<keyword evidence="3" id="KW-0325">Glycoprotein</keyword>
<dbReference type="PANTHER" id="PTHR42970:SF1">
    <property type="entry name" value="PECTATE LYASE C-RELATED"/>
    <property type="match status" value="1"/>
</dbReference>
<dbReference type="InterPro" id="IPR052063">
    <property type="entry name" value="Polysaccharide_Lyase_1"/>
</dbReference>
<dbReference type="InterPro" id="IPR018082">
    <property type="entry name" value="AmbAllergen"/>
</dbReference>
<evidence type="ECO:0000256" key="3">
    <source>
        <dbReference type="ARBA" id="ARBA00023180"/>
    </source>
</evidence>
<protein>
    <recommendedName>
        <fullName evidence="7">Pectate lyase</fullName>
    </recommendedName>
</protein>
<dbReference type="SUPFAM" id="SSF51126">
    <property type="entry name" value="Pectin lyase-like"/>
    <property type="match status" value="1"/>
</dbReference>
<dbReference type="PANTHER" id="PTHR42970">
    <property type="entry name" value="PECTATE LYASE C-RELATED"/>
    <property type="match status" value="1"/>
</dbReference>
<feature type="transmembrane region" description="Helical" evidence="5">
    <location>
        <begin position="512"/>
        <end position="535"/>
    </location>
</feature>
<sequence length="571" mass="59333">MQLSTCLPTFPGAVGFGSETVAGRSGTVFKVTSLADSGPGTLRAALDADAASRTVLFDIGGTITVTTPLVVPDRTTIAGQSAPADSGGITIRADPSLGSQTMTISGSDVLVRFLRFRRGASTAPTCCGDNVLVYETSNVVLDHLSVSWAVDENINSWGGASNITLSNSLSAEALYDSSHEKGPHSMGLLFGNGRNCTVVRSLFTKNVGRNPQMDLVTGIEVVNNFIASTTNTIQLVNREFPPTTVFDVDATEANVVGNRFDHHSTRNGVLVSLYDNPYKLYVKDNIGCQRTSTTQPETDIVGNSINSDDPPANFYVSVPNNLPTRTLDEGNLLTHDQVEAHVLAHSGCTRPVRDAVDIRLVADVAAGGDLGRIDDPSDVGGWPNLAAGTPRTDTDGDGIPDDFEAKLGTSPSNAADGAIVTASGYTNLELWLNSAELLGDDYVEIPGAPAVPPAGTSNPTPTSSGDNPNQPGGGTTFTAGPTATTTAAPGDSAGGVRDEPSSTSEANGDDLVPLYIVIAVLAVLVVILAVGVAYYRARASPARAAPYHSNATGGTRLSAGARRRSSNYRRA</sequence>
<reference evidence="6" key="1">
    <citation type="submission" date="2021-01" db="EMBL/GenBank/DDBJ databases">
        <authorList>
            <person name="Corre E."/>
            <person name="Pelletier E."/>
            <person name="Niang G."/>
            <person name="Scheremetjew M."/>
            <person name="Finn R."/>
            <person name="Kale V."/>
            <person name="Holt S."/>
            <person name="Cochrane G."/>
            <person name="Meng A."/>
            <person name="Brown T."/>
            <person name="Cohen L."/>
        </authorList>
    </citation>
    <scope>NUCLEOTIDE SEQUENCE</scope>
    <source>
        <strain evidence="6">ATCC 50979</strain>
    </source>
</reference>
<feature type="compositionally biased region" description="Basic residues" evidence="4">
    <location>
        <begin position="561"/>
        <end position="571"/>
    </location>
</feature>
<dbReference type="GO" id="GO:0046872">
    <property type="term" value="F:metal ion binding"/>
    <property type="evidence" value="ECO:0007669"/>
    <property type="project" value="UniProtKB-KW"/>
</dbReference>
<dbReference type="PRINTS" id="PR00807">
    <property type="entry name" value="AMBALLERGEN"/>
</dbReference>
<evidence type="ECO:0000256" key="4">
    <source>
        <dbReference type="SAM" id="MobiDB-lite"/>
    </source>
</evidence>
<gene>
    <name evidence="6" type="ORF">SSP0437_LOCUS9317</name>
</gene>